<dbReference type="GO" id="GO:0006396">
    <property type="term" value="P:RNA processing"/>
    <property type="evidence" value="ECO:0007669"/>
    <property type="project" value="InterPro"/>
</dbReference>
<accession>A0A816S096</accession>
<feature type="domain" description="SURP motif" evidence="1">
    <location>
        <begin position="39"/>
        <end position="82"/>
    </location>
</feature>
<sequence>MARASSYVYIESYVSAMLLDMKKDICQQSVSLMKTNRFILRQITKFVAELNAEYYNEILQEQLTREQFDFIHQSTTPLEDAWGRVTHFYTMIGPHTILLYQPGTPTFMSSVYGNCDLATCHDNCQQNGAILGMGCACFLAKFMTYLSQQYQHMCAQEMVSSNNFHPSLYGKALDICLETFAAEDAAAHGRLLEIKDLLLHVGGQQEIKCELLHLFYLKDIAVQQQNNADYDRIVHSRLRLSQVDFDRLVNRREQYRTYKRFDNYFETATTNDLDKPDSNNGGRDFINSELWHTMRDGILNKNNIFKDQDLARVWLKITFEEFEKNLQQCSPNESLLSTVTRQDLERDYKLEKNEKLMEYYVQLQLGMESLFRSAVIADADIFELKTPSICTILDLIGDLIPEVNLIMKSISIAIGESTKWMIEKKLKDLCQLSIRFSQLPEKLARKATIMKRNHINKLGESDQIGLSVRFENMLRPIVKMKKLSIQQILAIRDTKLLEACCIKLLCNDDINPLTEHDELEIIKKILLELKNIHYSWQLSPDLQTSEEQPAEFQRMNKFVIPDCFFDLQINHRFMKCMEDEPERKHRERVKNYLMRLSESKIAELIGCIDPSESTLNPLLILLLEVQKEKHRFCSIS</sequence>
<dbReference type="PROSITE" id="PS50128">
    <property type="entry name" value="SURP"/>
    <property type="match status" value="1"/>
</dbReference>
<protein>
    <recommendedName>
        <fullName evidence="1">SURP motif domain-containing protein</fullName>
    </recommendedName>
</protein>
<reference evidence="2" key="1">
    <citation type="submission" date="2021-02" db="EMBL/GenBank/DDBJ databases">
        <authorList>
            <person name="Nowell W R."/>
        </authorList>
    </citation>
    <scope>NUCLEOTIDE SEQUENCE</scope>
</reference>
<dbReference type="GO" id="GO:0003723">
    <property type="term" value="F:RNA binding"/>
    <property type="evidence" value="ECO:0007669"/>
    <property type="project" value="InterPro"/>
</dbReference>
<evidence type="ECO:0000313" key="3">
    <source>
        <dbReference type="Proteomes" id="UP000663856"/>
    </source>
</evidence>
<evidence type="ECO:0000259" key="1">
    <source>
        <dbReference type="PROSITE" id="PS50128"/>
    </source>
</evidence>
<proteinExistence type="predicted"/>
<gene>
    <name evidence="2" type="ORF">WKI299_LOCUS15794</name>
</gene>
<dbReference type="InterPro" id="IPR000061">
    <property type="entry name" value="Surp"/>
</dbReference>
<evidence type="ECO:0000313" key="2">
    <source>
        <dbReference type="EMBL" id="CAF2079476.1"/>
    </source>
</evidence>
<comment type="caution">
    <text evidence="2">The sequence shown here is derived from an EMBL/GenBank/DDBJ whole genome shotgun (WGS) entry which is preliminary data.</text>
</comment>
<dbReference type="AlphaFoldDB" id="A0A816S096"/>
<dbReference type="EMBL" id="CAJNRF010006237">
    <property type="protein sequence ID" value="CAF2079476.1"/>
    <property type="molecule type" value="Genomic_DNA"/>
</dbReference>
<organism evidence="2 3">
    <name type="scientific">Rotaria magnacalcarata</name>
    <dbReference type="NCBI Taxonomy" id="392030"/>
    <lineage>
        <taxon>Eukaryota</taxon>
        <taxon>Metazoa</taxon>
        <taxon>Spiralia</taxon>
        <taxon>Gnathifera</taxon>
        <taxon>Rotifera</taxon>
        <taxon>Eurotatoria</taxon>
        <taxon>Bdelloidea</taxon>
        <taxon>Philodinida</taxon>
        <taxon>Philodinidae</taxon>
        <taxon>Rotaria</taxon>
    </lineage>
</organism>
<name>A0A816S096_9BILA</name>
<dbReference type="Proteomes" id="UP000663856">
    <property type="component" value="Unassembled WGS sequence"/>
</dbReference>